<feature type="signal peptide" evidence="15">
    <location>
        <begin position="1"/>
        <end position="30"/>
    </location>
</feature>
<dbReference type="EMBL" id="QZWG01000007">
    <property type="protein sequence ID" value="RZC04192.1"/>
    <property type="molecule type" value="Genomic_DNA"/>
</dbReference>
<dbReference type="SUPFAM" id="SSF53822">
    <property type="entry name" value="Periplasmic binding protein-like I"/>
    <property type="match status" value="1"/>
</dbReference>
<evidence type="ECO:0000256" key="1">
    <source>
        <dbReference type="ARBA" id="ARBA00004141"/>
    </source>
</evidence>
<evidence type="ECO:0000256" key="4">
    <source>
        <dbReference type="ARBA" id="ARBA00022692"/>
    </source>
</evidence>
<evidence type="ECO:0000256" key="14">
    <source>
        <dbReference type="SAM" id="Phobius"/>
    </source>
</evidence>
<dbReference type="Gene3D" id="3.40.50.2300">
    <property type="match status" value="2"/>
</dbReference>
<dbReference type="InterPro" id="IPR017103">
    <property type="entry name" value="Iontropic_Glu_rcpt_pln"/>
</dbReference>
<evidence type="ECO:0000256" key="10">
    <source>
        <dbReference type="ARBA" id="ARBA00023180"/>
    </source>
</evidence>
<dbReference type="GO" id="GO:0015276">
    <property type="term" value="F:ligand-gated monoatomic ion channel activity"/>
    <property type="evidence" value="ECO:0007669"/>
    <property type="project" value="InterPro"/>
</dbReference>
<keyword evidence="4 14" id="KW-0812">Transmembrane</keyword>
<evidence type="ECO:0000313" key="17">
    <source>
        <dbReference type="EMBL" id="RZC04192.1"/>
    </source>
</evidence>
<comment type="function">
    <text evidence="13">Glutamate-gated receptor that probably acts as non-selective cation channel.</text>
</comment>
<sequence length="837" mass="94788">MTMSMLNLQKYFPSLPFYLILCLWPLHLMAREVTIPIGVVLDLNSPIGSMANSCIWMAHHDFYKQHPRFQTRLDLRTRNSGGDTVKAAYAAFDLITKEKVKAIIGPQKSEQARHVINLGRELGIPIISFSATSPSLSPAHTPIFIRMAQNDSSQVKAIAAIVEAYGWREVVLIYENTEYGNGLVPHLIDALDAVDTKVPYRSVIDPIFEESHILEELENLKENSTRIFIVHMTGEHGSRFFSAVEKAGMMSEGYGWIVTEGLSVELDPSALERMDNMQGVLGVRTIVRNNEKLDDFKKRWKTLSFMENNIKYHAYRTHTITLFGLWAYDTVWALAMAVENATNYGKQSASLVNAILATKFQGLSGYVDLKGGQLESSVVEVFNVIGHKERIIGYWSPKRGLFQDDQEKQKVRQPVWPGYTMDQPPKLRFGVPVRKGFTEFVKVETIFNTTKVSGFVVDVFLEVLKALPFSVSYEFVPLENYGALAGPIANNKSMVCFAHNSSFLSIICTWQKFDAGVGDITIVYDRTNYLNFTLPYLESVVSMVVSMKHDEKRNMWVFLKPLSWGLWLTTGAALVLIGFVVWFLEHRSNNTAFRGTPKQQLGIVFWFSFSTLVFAHRERLVSNWSRGLLIIWIFVVLIITQSYTASLTSMLTIESLQPEFIDIKEIKRNNYFVGYQNQSFVKTILINELGFNESQLKAYNTPEEYHEALSKGTNNGGVAAIFDESPYINVFLSKYDTGYATVGPFYKTNGLAFAFPPQSPLVPYFSRALLNVIEDKDKFEGIKNKYFSTRIVSKDQSTSILDSQGLTVNSFAGLFIITTIASFVSFTFYVFTFLYSQ</sequence>
<dbReference type="GO" id="GO:0016020">
    <property type="term" value="C:membrane"/>
    <property type="evidence" value="ECO:0007669"/>
    <property type="project" value="UniProtKB-SubCell"/>
</dbReference>
<dbReference type="InterPro" id="IPR015683">
    <property type="entry name" value="Ionotropic_Glu_rcpt"/>
</dbReference>
<feature type="chain" id="PRO_5019508604" description="Glutamate receptor" evidence="15">
    <location>
        <begin position="31"/>
        <end position="837"/>
    </location>
</feature>
<comment type="caution">
    <text evidence="17">The sequence shown here is derived from an EMBL/GenBank/DDBJ whole genome shotgun (WGS) entry which is preliminary data.</text>
</comment>
<evidence type="ECO:0000256" key="8">
    <source>
        <dbReference type="ARBA" id="ARBA00023136"/>
    </source>
</evidence>
<feature type="domain" description="Ionotropic glutamate receptor C-terminal" evidence="16">
    <location>
        <begin position="426"/>
        <end position="789"/>
    </location>
</feature>
<dbReference type="FunFam" id="3.40.50.2300:FF:000081">
    <property type="entry name" value="Glutamate receptor"/>
    <property type="match status" value="1"/>
</dbReference>
<dbReference type="Gene3D" id="1.10.287.70">
    <property type="match status" value="1"/>
</dbReference>
<evidence type="ECO:0000256" key="7">
    <source>
        <dbReference type="ARBA" id="ARBA00023065"/>
    </source>
</evidence>
<evidence type="ECO:0000259" key="16">
    <source>
        <dbReference type="SMART" id="SM00079"/>
    </source>
</evidence>
<evidence type="ECO:0000256" key="6">
    <source>
        <dbReference type="ARBA" id="ARBA00022989"/>
    </source>
</evidence>
<dbReference type="PANTHER" id="PTHR34836:SF7">
    <property type="entry name" value="RECEPTOR LIGAND BINDING REGION DOMAIN-CONTAINING PROTEIN"/>
    <property type="match status" value="1"/>
</dbReference>
<dbReference type="AlphaFoldDB" id="A0A445K0B2"/>
<dbReference type="InterPro" id="IPR044440">
    <property type="entry name" value="GABAb_receptor_plant_PBP1"/>
</dbReference>
<proteinExistence type="inferred from homology"/>
<dbReference type="PANTHER" id="PTHR34836">
    <property type="entry name" value="OS06G0188250 PROTEIN"/>
    <property type="match status" value="1"/>
</dbReference>
<keyword evidence="3 13" id="KW-0813">Transport</keyword>
<dbReference type="CDD" id="cd19990">
    <property type="entry name" value="PBP1_GABAb_receptor_plant"/>
    <property type="match status" value="1"/>
</dbReference>
<dbReference type="Pfam" id="PF00060">
    <property type="entry name" value="Lig_chan"/>
    <property type="match status" value="1"/>
</dbReference>
<reference evidence="17 18" key="1">
    <citation type="submission" date="2018-09" db="EMBL/GenBank/DDBJ databases">
        <title>A high-quality reference genome of wild soybean provides a powerful tool to mine soybean genomes.</title>
        <authorList>
            <person name="Xie M."/>
            <person name="Chung C.Y.L."/>
            <person name="Li M.-W."/>
            <person name="Wong F.-L."/>
            <person name="Chan T.-F."/>
            <person name="Lam H.-M."/>
        </authorList>
    </citation>
    <scope>NUCLEOTIDE SEQUENCE [LARGE SCALE GENOMIC DNA]</scope>
    <source>
        <strain evidence="18">cv. W05</strain>
        <tissue evidence="17">Hypocotyl of etiolated seedlings</tissue>
    </source>
</reference>
<name>A0A445K0B2_GLYSO</name>
<dbReference type="InterPro" id="IPR001320">
    <property type="entry name" value="Iontro_rcpt_C"/>
</dbReference>
<evidence type="ECO:0000256" key="2">
    <source>
        <dbReference type="ARBA" id="ARBA00008685"/>
    </source>
</evidence>
<dbReference type="Gene3D" id="3.40.190.10">
    <property type="entry name" value="Periplasmic binding protein-like II"/>
    <property type="match status" value="1"/>
</dbReference>
<keyword evidence="7 13" id="KW-0406">Ion transport</keyword>
<evidence type="ECO:0000313" key="18">
    <source>
        <dbReference type="Proteomes" id="UP000289340"/>
    </source>
</evidence>
<feature type="transmembrane region" description="Helical" evidence="14">
    <location>
        <begin position="811"/>
        <end position="835"/>
    </location>
</feature>
<comment type="similarity">
    <text evidence="2 13">Belongs to the glutamate-gated ion channel (TC 1.A.10.1) family.</text>
</comment>
<keyword evidence="5 15" id="KW-0732">Signal</keyword>
<keyword evidence="9 13" id="KW-0675">Receptor</keyword>
<dbReference type="InterPro" id="IPR028082">
    <property type="entry name" value="Peripla_BP_I"/>
</dbReference>
<organism evidence="17 18">
    <name type="scientific">Glycine soja</name>
    <name type="common">Wild soybean</name>
    <dbReference type="NCBI Taxonomy" id="3848"/>
    <lineage>
        <taxon>Eukaryota</taxon>
        <taxon>Viridiplantae</taxon>
        <taxon>Streptophyta</taxon>
        <taxon>Embryophyta</taxon>
        <taxon>Tracheophyta</taxon>
        <taxon>Spermatophyta</taxon>
        <taxon>Magnoliopsida</taxon>
        <taxon>eudicotyledons</taxon>
        <taxon>Gunneridae</taxon>
        <taxon>Pentapetalae</taxon>
        <taxon>rosids</taxon>
        <taxon>fabids</taxon>
        <taxon>Fabales</taxon>
        <taxon>Fabaceae</taxon>
        <taxon>Papilionoideae</taxon>
        <taxon>50 kb inversion clade</taxon>
        <taxon>NPAAA clade</taxon>
        <taxon>indigoferoid/millettioid clade</taxon>
        <taxon>Phaseoleae</taxon>
        <taxon>Glycine</taxon>
        <taxon>Glycine subgen. Soja</taxon>
    </lineage>
</organism>
<evidence type="ECO:0000256" key="9">
    <source>
        <dbReference type="ARBA" id="ARBA00023170"/>
    </source>
</evidence>
<dbReference type="PIRSF" id="PIRSF037090">
    <property type="entry name" value="Iontro_Glu-like_rcpt_pln"/>
    <property type="match status" value="1"/>
</dbReference>
<comment type="subcellular location">
    <subcellularLocation>
        <location evidence="1">Membrane</location>
        <topology evidence="1">Multi-pass membrane protein</topology>
    </subcellularLocation>
</comment>
<evidence type="ECO:0000256" key="11">
    <source>
        <dbReference type="ARBA" id="ARBA00023286"/>
    </source>
</evidence>
<dbReference type="SMART" id="SM00079">
    <property type="entry name" value="PBPe"/>
    <property type="match status" value="1"/>
</dbReference>
<keyword evidence="8 13" id="KW-0472">Membrane</keyword>
<keyword evidence="18" id="KW-1185">Reference proteome</keyword>
<keyword evidence="12 13" id="KW-0407">Ion channel</keyword>
<dbReference type="InterPro" id="IPR001828">
    <property type="entry name" value="ANF_lig-bd_rcpt"/>
</dbReference>
<dbReference type="SUPFAM" id="SSF53850">
    <property type="entry name" value="Periplasmic binding protein-like II"/>
    <property type="match status" value="1"/>
</dbReference>
<evidence type="ECO:0000256" key="13">
    <source>
        <dbReference type="PIRNR" id="PIRNR037090"/>
    </source>
</evidence>
<dbReference type="FunFam" id="1.10.287.70:FF:000037">
    <property type="entry name" value="Glutamate receptor"/>
    <property type="match status" value="1"/>
</dbReference>
<feature type="transmembrane region" description="Helical" evidence="14">
    <location>
        <begin position="627"/>
        <end position="645"/>
    </location>
</feature>
<keyword evidence="6 14" id="KW-1133">Transmembrane helix</keyword>
<dbReference type="Pfam" id="PF01094">
    <property type="entry name" value="ANF_receptor"/>
    <property type="match status" value="1"/>
</dbReference>
<evidence type="ECO:0000256" key="15">
    <source>
        <dbReference type="SAM" id="SignalP"/>
    </source>
</evidence>
<feature type="transmembrane region" description="Helical" evidence="14">
    <location>
        <begin position="566"/>
        <end position="584"/>
    </location>
</feature>
<evidence type="ECO:0000256" key="3">
    <source>
        <dbReference type="ARBA" id="ARBA00022448"/>
    </source>
</evidence>
<gene>
    <name evidence="17" type="ORF">D0Y65_018691</name>
</gene>
<protein>
    <recommendedName>
        <fullName evidence="13">Glutamate receptor</fullName>
    </recommendedName>
</protein>
<dbReference type="CDD" id="cd13686">
    <property type="entry name" value="GluR_Plant"/>
    <property type="match status" value="1"/>
</dbReference>
<keyword evidence="10" id="KW-0325">Glycoprotein</keyword>
<keyword evidence="11 13" id="KW-1071">Ligand-gated ion channel</keyword>
<evidence type="ECO:0000256" key="5">
    <source>
        <dbReference type="ARBA" id="ARBA00022729"/>
    </source>
</evidence>
<evidence type="ECO:0000256" key="12">
    <source>
        <dbReference type="ARBA" id="ARBA00023303"/>
    </source>
</evidence>
<accession>A0A445K0B2</accession>
<dbReference type="Proteomes" id="UP000289340">
    <property type="component" value="Chromosome 7"/>
</dbReference>